<dbReference type="EMBL" id="CAKMRJ010005412">
    <property type="protein sequence ID" value="CAH1442783.1"/>
    <property type="molecule type" value="Genomic_DNA"/>
</dbReference>
<dbReference type="AlphaFoldDB" id="A0AAU9NYE0"/>
<keyword evidence="2" id="KW-1185">Reference proteome</keyword>
<name>A0AAU9NYE0_9ASTR</name>
<evidence type="ECO:0000313" key="1">
    <source>
        <dbReference type="EMBL" id="CAH1442783.1"/>
    </source>
</evidence>
<protein>
    <submittedName>
        <fullName evidence="1">Uncharacterized protein</fullName>
    </submittedName>
</protein>
<proteinExistence type="predicted"/>
<sequence length="112" mass="12761">MFPVPHVLNGNSKTGATDCSMTNRVIDVADEIILTSLIYISIRVNCSSWHSWWRRIMGWLALNVINCYEVRSLASILMEVEERGKGSMLTEQHHTAEFNPSIVSGKQNWYTC</sequence>
<dbReference type="Proteomes" id="UP001157418">
    <property type="component" value="Unassembled WGS sequence"/>
</dbReference>
<reference evidence="1 2" key="1">
    <citation type="submission" date="2022-01" db="EMBL/GenBank/DDBJ databases">
        <authorList>
            <person name="Xiong W."/>
            <person name="Schranz E."/>
        </authorList>
    </citation>
    <scope>NUCLEOTIDE SEQUENCE [LARGE SCALE GENOMIC DNA]</scope>
</reference>
<comment type="caution">
    <text evidence="1">The sequence shown here is derived from an EMBL/GenBank/DDBJ whole genome shotgun (WGS) entry which is preliminary data.</text>
</comment>
<accession>A0AAU9NYE0</accession>
<organism evidence="1 2">
    <name type="scientific">Lactuca virosa</name>
    <dbReference type="NCBI Taxonomy" id="75947"/>
    <lineage>
        <taxon>Eukaryota</taxon>
        <taxon>Viridiplantae</taxon>
        <taxon>Streptophyta</taxon>
        <taxon>Embryophyta</taxon>
        <taxon>Tracheophyta</taxon>
        <taxon>Spermatophyta</taxon>
        <taxon>Magnoliopsida</taxon>
        <taxon>eudicotyledons</taxon>
        <taxon>Gunneridae</taxon>
        <taxon>Pentapetalae</taxon>
        <taxon>asterids</taxon>
        <taxon>campanulids</taxon>
        <taxon>Asterales</taxon>
        <taxon>Asteraceae</taxon>
        <taxon>Cichorioideae</taxon>
        <taxon>Cichorieae</taxon>
        <taxon>Lactucinae</taxon>
        <taxon>Lactuca</taxon>
    </lineage>
</organism>
<gene>
    <name evidence="1" type="ORF">LVIROSA_LOCUS28749</name>
</gene>
<evidence type="ECO:0000313" key="2">
    <source>
        <dbReference type="Proteomes" id="UP001157418"/>
    </source>
</evidence>